<dbReference type="RefSeq" id="WP_342595497.1">
    <property type="nucleotide sequence ID" value="NZ_CP151919.1"/>
</dbReference>
<keyword evidence="2" id="KW-1185">Reference proteome</keyword>
<reference evidence="1 2" key="1">
    <citation type="submission" date="2024-04" db="EMBL/GenBank/DDBJ databases">
        <title>Salinicola lusitanus LLJ914,a marine bacterium isolated from the Okinawa Trough.</title>
        <authorList>
            <person name="Li J."/>
        </authorList>
    </citation>
    <scope>NUCLEOTIDE SEQUENCE [LARGE SCALE GENOMIC DNA]</scope>
    <source>
        <strain evidence="1 2">LLJ914</strain>
    </source>
</reference>
<evidence type="ECO:0008006" key="3">
    <source>
        <dbReference type="Google" id="ProtNLM"/>
    </source>
</evidence>
<evidence type="ECO:0000313" key="2">
    <source>
        <dbReference type="Proteomes" id="UP001453229"/>
    </source>
</evidence>
<sequence length="69" mass="7661">MHMDPSRVRSRYAAINLDEYERALFDALVNYTGMSRATLLRQLALKEALETLGINDLAATGTSVAHHAE</sequence>
<evidence type="ECO:0000313" key="1">
    <source>
        <dbReference type="EMBL" id="XAD54968.1"/>
    </source>
</evidence>
<dbReference type="EMBL" id="CP151919">
    <property type="protein sequence ID" value="XAD54968.1"/>
    <property type="molecule type" value="Genomic_DNA"/>
</dbReference>
<gene>
    <name evidence="1" type="ORF">AAGT95_03030</name>
</gene>
<protein>
    <recommendedName>
        <fullName evidence="3">Ribbon-helix-helix protein CopG domain-containing protein</fullName>
    </recommendedName>
</protein>
<accession>A0ABZ3CUU2</accession>
<name>A0ABZ3CUU2_9GAMM</name>
<dbReference type="Proteomes" id="UP001453229">
    <property type="component" value="Chromosome"/>
</dbReference>
<proteinExistence type="predicted"/>
<organism evidence="1 2">
    <name type="scientific">Salinicola lusitanus</name>
    <dbReference type="NCBI Taxonomy" id="1949085"/>
    <lineage>
        <taxon>Bacteria</taxon>
        <taxon>Pseudomonadati</taxon>
        <taxon>Pseudomonadota</taxon>
        <taxon>Gammaproteobacteria</taxon>
        <taxon>Oceanospirillales</taxon>
        <taxon>Halomonadaceae</taxon>
        <taxon>Salinicola</taxon>
    </lineage>
</organism>